<dbReference type="InterPro" id="IPR031680">
    <property type="entry name" value="Hepar_II_III_N"/>
</dbReference>
<dbReference type="InterPro" id="IPR008929">
    <property type="entry name" value="Chondroitin_lyas"/>
</dbReference>
<reference evidence="7 8" key="1">
    <citation type="submission" date="2021-10" db="EMBL/GenBank/DDBJ databases">
        <title>Whole-genome sequencing analysis of Laribacter hongkongensis: virulence gene profiles, carbohydrate-active enzyme prediction, and antimicrobial resistance characterization.</title>
        <authorList>
            <person name="Yuan P."/>
            <person name="Zhan Y."/>
            <person name="Chen D."/>
        </authorList>
    </citation>
    <scope>NUCLEOTIDE SEQUENCE [LARGE SCALE GENOMIC DNA]</scope>
    <source>
        <strain evidence="7 8">W67</strain>
    </source>
</reference>
<dbReference type="AlphaFoldDB" id="A0ABD4STL6"/>
<feature type="domain" description="Heparin-sulfate lyase N-terminal" evidence="6">
    <location>
        <begin position="29"/>
        <end position="270"/>
    </location>
</feature>
<dbReference type="GO" id="GO:0042597">
    <property type="term" value="C:periplasmic space"/>
    <property type="evidence" value="ECO:0007669"/>
    <property type="project" value="UniProtKB-SubCell"/>
</dbReference>
<dbReference type="EMBL" id="JAJAXM010000038">
    <property type="protein sequence ID" value="MCG9027130.1"/>
    <property type="molecule type" value="Genomic_DNA"/>
</dbReference>
<evidence type="ECO:0000313" key="7">
    <source>
        <dbReference type="EMBL" id="MCG9027130.1"/>
    </source>
</evidence>
<evidence type="ECO:0000259" key="5">
    <source>
        <dbReference type="Pfam" id="PF07940"/>
    </source>
</evidence>
<comment type="caution">
    <text evidence="7">The sequence shown here is derived from an EMBL/GenBank/DDBJ whole genome shotgun (WGS) entry which is preliminary data.</text>
</comment>
<evidence type="ECO:0000256" key="4">
    <source>
        <dbReference type="ARBA" id="ARBA00023239"/>
    </source>
</evidence>
<keyword evidence="3" id="KW-0574">Periplasm</keyword>
<dbReference type="GO" id="GO:0016829">
    <property type="term" value="F:lyase activity"/>
    <property type="evidence" value="ECO:0007669"/>
    <property type="project" value="UniProtKB-KW"/>
</dbReference>
<keyword evidence="2" id="KW-0732">Signal</keyword>
<comment type="subcellular location">
    <subcellularLocation>
        <location evidence="1">Periplasm</location>
    </subcellularLocation>
</comment>
<dbReference type="Proteomes" id="UP001200247">
    <property type="component" value="Unassembled WGS sequence"/>
</dbReference>
<evidence type="ECO:0000256" key="2">
    <source>
        <dbReference type="ARBA" id="ARBA00022729"/>
    </source>
</evidence>
<dbReference type="PANTHER" id="PTHR39210:SF1">
    <property type="entry name" value="HEPARIN-SULFATE LYASE"/>
    <property type="match status" value="1"/>
</dbReference>
<dbReference type="SUPFAM" id="SSF48230">
    <property type="entry name" value="Chondroitin AC/alginate lyase"/>
    <property type="match status" value="1"/>
</dbReference>
<dbReference type="Pfam" id="PF07940">
    <property type="entry name" value="Hepar_II_III_C"/>
    <property type="match status" value="1"/>
</dbReference>
<dbReference type="InterPro" id="IPR012480">
    <property type="entry name" value="Hepar_II_III_C"/>
</dbReference>
<evidence type="ECO:0000313" key="8">
    <source>
        <dbReference type="Proteomes" id="UP001200247"/>
    </source>
</evidence>
<protein>
    <submittedName>
        <fullName evidence="7">Heparinase II/III-family protein</fullName>
    </submittedName>
</protein>
<gene>
    <name evidence="7" type="ORF">LH440_14695</name>
</gene>
<dbReference type="Gene3D" id="1.50.10.100">
    <property type="entry name" value="Chondroitin AC/alginate lyase"/>
    <property type="match status" value="1"/>
</dbReference>
<organism evidence="7 8">
    <name type="scientific">Laribacter hongkongensis</name>
    <dbReference type="NCBI Taxonomy" id="168471"/>
    <lineage>
        <taxon>Bacteria</taxon>
        <taxon>Pseudomonadati</taxon>
        <taxon>Pseudomonadota</taxon>
        <taxon>Betaproteobacteria</taxon>
        <taxon>Neisseriales</taxon>
        <taxon>Aquaspirillaceae</taxon>
        <taxon>Laribacter</taxon>
    </lineage>
</organism>
<dbReference type="Pfam" id="PF16889">
    <property type="entry name" value="Hepar_II_III_N"/>
    <property type="match status" value="1"/>
</dbReference>
<proteinExistence type="predicted"/>
<dbReference type="Gene3D" id="2.70.98.70">
    <property type="match status" value="1"/>
</dbReference>
<evidence type="ECO:0000256" key="1">
    <source>
        <dbReference type="ARBA" id="ARBA00004418"/>
    </source>
</evidence>
<dbReference type="PANTHER" id="PTHR39210">
    <property type="entry name" value="HEPARIN-SULFATE LYASE"/>
    <property type="match status" value="1"/>
</dbReference>
<evidence type="ECO:0000256" key="3">
    <source>
        <dbReference type="ARBA" id="ARBA00022764"/>
    </source>
</evidence>
<accession>A0ABD4STL6</accession>
<keyword evidence="4" id="KW-0456">Lyase</keyword>
<feature type="domain" description="Heparinase II/III-like C-terminal" evidence="5">
    <location>
        <begin position="301"/>
        <end position="533"/>
    </location>
</feature>
<evidence type="ECO:0000259" key="6">
    <source>
        <dbReference type="Pfam" id="PF16889"/>
    </source>
</evidence>
<name>A0ABD4STL6_9NEIS</name>
<dbReference type="RefSeq" id="WP_239894523.1">
    <property type="nucleotide sequence ID" value="NZ_JAJAXM010000038.1"/>
</dbReference>
<sequence>MMPFEKLDNSVAKSGVLSHADEIITKGWVRRGYKAIDLRGKVPWRLEGHDQRSHNFHIQCLDMHDPLLRAHSHSQDCKYLEVALPIALDWIAHHSDPSADGISPFAWYDMSVGMRAYRLAYLYEAAEQAGLLDEAVKQQLWSSLEQHAAYFADDANIAYHNNHGYYQVAGQLAMARRFAHKSPLMAEAQIQGRERLKRMLAQQFAPDGVHREHSPDYHRMVYDTLKALIDSGLVKDEETIAFALRIEEALSWFVFPNQHIVNFGDSDDRSLARKPKEAEGKWTTPQMQFWVSDGKIGDAPSEHIRAFTQGGYWLVRVPGDDPHDLNGYSYLALNAAFHSRTHKHADDLSFVWFDRGHNLLVDAGRYGYIGKAEQGSELWLDGHWYSDKWRVYCESTRAHNTLEFDGRNFPRKGVKPYGSALKRWGGLDCGVFFAETEVKQFNAIRHVRILFHMPHRWLIVFDWFRDNNDVSHAVKQWFHIGHELQVLMDGGQYVVSVPGTQQVLRVASLLSGSMPSRLYIGEEDPIRQGWWSAKERDIVPNYAFAYEQGEASTGVFATLFSFSDRLKPDPAWSKVNVSGRKGQFRWKDENGVHELRFERPAEGDLLVTFEQRNKL</sequence>